<evidence type="ECO:0000313" key="7">
    <source>
        <dbReference type="Proteomes" id="UP000799779"/>
    </source>
</evidence>
<evidence type="ECO:0000256" key="4">
    <source>
        <dbReference type="SAM" id="MobiDB-lite"/>
    </source>
</evidence>
<sequence length="688" mass="76230">MASVSGGVWTPRKQRSGIGRQGGGPPSALASAQLPRSFLVSQRNLYQPSCIHRSFHKLSLLTRRARAERLRGMNSQAPDAGYEEWTQQQLIAKIHELEARVKARAASPENVGAGVPSTGTATAFSDGPQPKAYRKPPKRVPGAFDASKYSTRLIALKFAYLGQKYNGFEHHKNNSTPLPTVEEELWKAMMTTRLISPTPPDEQPGVYERIGRRTVEGWDRAGADVNWEGCEYSKCGRTDRGVSAFGQVIGVQVRSNRPLPQTQPPPSSNTAEEGDSIGDGTESALPDIEPGAESEPEESTPLFDDLRDELPYIQLLNRVLPPDIRVYAWCPKPPPNFSARFSCKERRYKYFFTNPCFSPSPGPLGIYQPPGTSGPESHMREGYLDIEAMRTACNSLIGLHDFRNFCKIDASKQITDFRRRIFHASIEEISPLSLPSFLKHPSLAPPSPSSKAQGDHDQEPKVYAFVLHGSAFLWHQVRSIIAIVFLIGQRLESPSLIPSLLDISTNPTRPKYEMASDAPLVLWDCIFPSPEEAEDSEVRDTGYEDRLDWVYVGYEGGREGVGRGSRAGENAGRGKWGKWGRGGVMDDVWEVWRRAKMEETLGALLLDKVASQGEANGGLDRLEEAEGGVMKGAPRVFDGGDVGRAKGTYTPVLQREKQDSVEVINERYARRKGIYPKKKPANTDHVNE</sequence>
<dbReference type="SUPFAM" id="SSF55120">
    <property type="entry name" value="Pseudouridine synthase"/>
    <property type="match status" value="1"/>
</dbReference>
<dbReference type="Gene3D" id="3.30.70.660">
    <property type="entry name" value="Pseudouridine synthase I, catalytic domain, C-terminal subdomain"/>
    <property type="match status" value="1"/>
</dbReference>
<dbReference type="InterPro" id="IPR020095">
    <property type="entry name" value="PsdUridine_synth_TruA_C"/>
</dbReference>
<comment type="similarity">
    <text evidence="1">Belongs to the tRNA pseudouridine synthase TruA family.</text>
</comment>
<dbReference type="GO" id="GO:0003723">
    <property type="term" value="F:RNA binding"/>
    <property type="evidence" value="ECO:0007669"/>
    <property type="project" value="InterPro"/>
</dbReference>
<evidence type="ECO:0000313" key="6">
    <source>
        <dbReference type="EMBL" id="KAF2008038.1"/>
    </source>
</evidence>
<dbReference type="GO" id="GO:0005737">
    <property type="term" value="C:cytoplasm"/>
    <property type="evidence" value="ECO:0007669"/>
    <property type="project" value="TreeGrafter"/>
</dbReference>
<organism evidence="6 7">
    <name type="scientific">Amniculicola lignicola CBS 123094</name>
    <dbReference type="NCBI Taxonomy" id="1392246"/>
    <lineage>
        <taxon>Eukaryota</taxon>
        <taxon>Fungi</taxon>
        <taxon>Dikarya</taxon>
        <taxon>Ascomycota</taxon>
        <taxon>Pezizomycotina</taxon>
        <taxon>Dothideomycetes</taxon>
        <taxon>Pleosporomycetidae</taxon>
        <taxon>Pleosporales</taxon>
        <taxon>Amniculicolaceae</taxon>
        <taxon>Amniculicola</taxon>
    </lineage>
</organism>
<dbReference type="InterPro" id="IPR020103">
    <property type="entry name" value="PsdUridine_synth_cat_dom_sf"/>
</dbReference>
<evidence type="ECO:0000256" key="2">
    <source>
        <dbReference type="ARBA" id="ARBA00022694"/>
    </source>
</evidence>
<dbReference type="AlphaFoldDB" id="A0A6A5X4Z3"/>
<protein>
    <submittedName>
        <fullName evidence="6">Pseudouridine synthase</fullName>
    </submittedName>
</protein>
<dbReference type="PANTHER" id="PTHR11142:SF5">
    <property type="entry name" value="TRNA PSEUDOURIDINE(38_39) SYNTHASE"/>
    <property type="match status" value="1"/>
</dbReference>
<feature type="region of interest" description="Disordered" evidence="4">
    <location>
        <begin position="1"/>
        <end position="30"/>
    </location>
</feature>
<keyword evidence="3" id="KW-0413">Isomerase</keyword>
<dbReference type="GO" id="GO:0031119">
    <property type="term" value="P:tRNA pseudouridine synthesis"/>
    <property type="evidence" value="ECO:0007669"/>
    <property type="project" value="TreeGrafter"/>
</dbReference>
<evidence type="ECO:0000256" key="3">
    <source>
        <dbReference type="ARBA" id="ARBA00023235"/>
    </source>
</evidence>
<name>A0A6A5X4Z3_9PLEO</name>
<gene>
    <name evidence="6" type="ORF">P154DRAFT_528673</name>
</gene>
<dbReference type="EMBL" id="ML977556">
    <property type="protein sequence ID" value="KAF2008038.1"/>
    <property type="molecule type" value="Genomic_DNA"/>
</dbReference>
<reference evidence="6" key="1">
    <citation type="journal article" date="2020" name="Stud. Mycol.">
        <title>101 Dothideomycetes genomes: a test case for predicting lifestyles and emergence of pathogens.</title>
        <authorList>
            <person name="Haridas S."/>
            <person name="Albert R."/>
            <person name="Binder M."/>
            <person name="Bloem J."/>
            <person name="Labutti K."/>
            <person name="Salamov A."/>
            <person name="Andreopoulos B."/>
            <person name="Baker S."/>
            <person name="Barry K."/>
            <person name="Bills G."/>
            <person name="Bluhm B."/>
            <person name="Cannon C."/>
            <person name="Castanera R."/>
            <person name="Culley D."/>
            <person name="Daum C."/>
            <person name="Ezra D."/>
            <person name="Gonzalez J."/>
            <person name="Henrissat B."/>
            <person name="Kuo A."/>
            <person name="Liang C."/>
            <person name="Lipzen A."/>
            <person name="Lutzoni F."/>
            <person name="Magnuson J."/>
            <person name="Mondo S."/>
            <person name="Nolan M."/>
            <person name="Ohm R."/>
            <person name="Pangilinan J."/>
            <person name="Park H.-J."/>
            <person name="Ramirez L."/>
            <person name="Alfaro M."/>
            <person name="Sun H."/>
            <person name="Tritt A."/>
            <person name="Yoshinaga Y."/>
            <person name="Zwiers L.-H."/>
            <person name="Turgeon B."/>
            <person name="Goodwin S."/>
            <person name="Spatafora J."/>
            <person name="Crous P."/>
            <person name="Grigoriev I."/>
        </authorList>
    </citation>
    <scope>NUCLEOTIDE SEQUENCE</scope>
    <source>
        <strain evidence="6">CBS 123094</strain>
    </source>
</reference>
<accession>A0A6A5X4Z3</accession>
<dbReference type="GO" id="GO:1990481">
    <property type="term" value="P:mRNA pseudouridine synthesis"/>
    <property type="evidence" value="ECO:0007669"/>
    <property type="project" value="TreeGrafter"/>
</dbReference>
<evidence type="ECO:0000259" key="5">
    <source>
        <dbReference type="Pfam" id="PF01416"/>
    </source>
</evidence>
<dbReference type="OrthoDB" id="25767at2759"/>
<proteinExistence type="inferred from homology"/>
<dbReference type="PANTHER" id="PTHR11142">
    <property type="entry name" value="PSEUDOURIDYLATE SYNTHASE"/>
    <property type="match status" value="1"/>
</dbReference>
<feature type="domain" description="Pseudouridine synthase I TruA alpha/beta" evidence="5">
    <location>
        <begin position="392"/>
        <end position="528"/>
    </location>
</feature>
<keyword evidence="7" id="KW-1185">Reference proteome</keyword>
<dbReference type="Pfam" id="PF01416">
    <property type="entry name" value="PseudoU_synth_1"/>
    <property type="match status" value="1"/>
</dbReference>
<dbReference type="InterPro" id="IPR020094">
    <property type="entry name" value="TruA/RsuA/RluB/E/F_N"/>
</dbReference>
<feature type="region of interest" description="Disordered" evidence="4">
    <location>
        <begin position="253"/>
        <end position="302"/>
    </location>
</feature>
<dbReference type="GO" id="GO:0009982">
    <property type="term" value="F:pseudouridine synthase activity"/>
    <property type="evidence" value="ECO:0007669"/>
    <property type="project" value="InterPro"/>
</dbReference>
<dbReference type="Gene3D" id="3.30.70.580">
    <property type="entry name" value="Pseudouridine synthase I, catalytic domain, N-terminal subdomain"/>
    <property type="match status" value="1"/>
</dbReference>
<dbReference type="InterPro" id="IPR020097">
    <property type="entry name" value="PsdUridine_synth_TruA_a/b_dom"/>
</dbReference>
<evidence type="ECO:0000256" key="1">
    <source>
        <dbReference type="ARBA" id="ARBA00009375"/>
    </source>
</evidence>
<feature type="region of interest" description="Disordered" evidence="4">
    <location>
        <begin position="108"/>
        <end position="139"/>
    </location>
</feature>
<dbReference type="InterPro" id="IPR001406">
    <property type="entry name" value="PsdUridine_synth_TruA"/>
</dbReference>
<dbReference type="GO" id="GO:0005634">
    <property type="term" value="C:nucleus"/>
    <property type="evidence" value="ECO:0007669"/>
    <property type="project" value="TreeGrafter"/>
</dbReference>
<dbReference type="Proteomes" id="UP000799779">
    <property type="component" value="Unassembled WGS sequence"/>
</dbReference>
<keyword evidence="2" id="KW-0819">tRNA processing</keyword>
<dbReference type="HAMAP" id="MF_00171">
    <property type="entry name" value="TruA"/>
    <property type="match status" value="1"/>
</dbReference>